<dbReference type="OrthoDB" id="9785180at2"/>
<proteinExistence type="predicted"/>
<accession>A0A506PPW4</accession>
<organism evidence="1 2">
    <name type="scientific">Paucihalobacter ruber</name>
    <dbReference type="NCBI Taxonomy" id="2567861"/>
    <lineage>
        <taxon>Bacteria</taxon>
        <taxon>Pseudomonadati</taxon>
        <taxon>Bacteroidota</taxon>
        <taxon>Flavobacteriia</taxon>
        <taxon>Flavobacteriales</taxon>
        <taxon>Flavobacteriaceae</taxon>
        <taxon>Paucihalobacter</taxon>
    </lineage>
</organism>
<gene>
    <name evidence="1" type="ORF">FJ651_07040</name>
</gene>
<comment type="caution">
    <text evidence="1">The sequence shown here is derived from an EMBL/GenBank/DDBJ whole genome shotgun (WGS) entry which is preliminary data.</text>
</comment>
<name>A0A506PPW4_9FLAO</name>
<evidence type="ECO:0000313" key="1">
    <source>
        <dbReference type="EMBL" id="TPV34240.1"/>
    </source>
</evidence>
<reference evidence="1 2" key="1">
    <citation type="submission" date="2019-06" db="EMBL/GenBank/DDBJ databases">
        <title>Flavobacteriaceae Paucihalobacterium erythroidium CWB-1, complete genome.</title>
        <authorList>
            <person name="Wu S."/>
        </authorList>
    </citation>
    <scope>NUCLEOTIDE SEQUENCE [LARGE SCALE GENOMIC DNA]</scope>
    <source>
        <strain evidence="1 2">CWB-1</strain>
    </source>
</reference>
<dbReference type="EMBL" id="VHIQ01000003">
    <property type="protein sequence ID" value="TPV34240.1"/>
    <property type="molecule type" value="Genomic_DNA"/>
</dbReference>
<keyword evidence="2" id="KW-1185">Reference proteome</keyword>
<keyword evidence="1" id="KW-0413">Isomerase</keyword>
<sequence>MVLSLSSCDFFKPASPGNPVARVNENFLYKEDLVGVVPEGVSKDDSLVLVNNYINKWALQLLLLSGAERNLPDKTQQEFNKLVVQYKSDLYTKAYLDALVKQNINDNTNPEELKEVYESNKESFKLNEELLKLRYIKIAQNANDAKDITNKFKSFTSEDKRHLDSISVQFKSYSLNDSIWIRYSQLIEKVPITGSLNKNQLLKKTNFIQLTDSLDLYLVHVNEVLFPNDYAPLEYVLPTVNQIVVNRRKLELIKQLEKDIIQDANSNKKFEIYNNQ</sequence>
<dbReference type="GO" id="GO:0016853">
    <property type="term" value="F:isomerase activity"/>
    <property type="evidence" value="ECO:0007669"/>
    <property type="project" value="UniProtKB-KW"/>
</dbReference>
<evidence type="ECO:0000313" key="2">
    <source>
        <dbReference type="Proteomes" id="UP000317332"/>
    </source>
</evidence>
<dbReference type="Proteomes" id="UP000317332">
    <property type="component" value="Unassembled WGS sequence"/>
</dbReference>
<protein>
    <submittedName>
        <fullName evidence="1">Peptidyl-prolyl cis-trans isomerase</fullName>
    </submittedName>
</protein>
<dbReference type="AlphaFoldDB" id="A0A506PPW4"/>